<name>U2RQR2_LEIAQ</name>
<dbReference type="Gene3D" id="3.90.1150.10">
    <property type="entry name" value="Aspartate Aminotransferase, domain 1"/>
    <property type="match status" value="1"/>
</dbReference>
<dbReference type="InterPro" id="IPR015424">
    <property type="entry name" value="PyrdxlP-dep_Trfase"/>
</dbReference>
<dbReference type="InterPro" id="IPR015421">
    <property type="entry name" value="PyrdxlP-dep_Trfase_major"/>
</dbReference>
<accession>U2RQR2</accession>
<reference evidence="2 3" key="1">
    <citation type="submission" date="2013-08" db="EMBL/GenBank/DDBJ databases">
        <authorList>
            <person name="Weinstock G."/>
            <person name="Sodergren E."/>
            <person name="Wylie T."/>
            <person name="Fulton L."/>
            <person name="Fulton R."/>
            <person name="Fronick C."/>
            <person name="O'Laughlin M."/>
            <person name="Godfrey J."/>
            <person name="Miner T."/>
            <person name="Herter B."/>
            <person name="Appelbaum E."/>
            <person name="Cordes M."/>
            <person name="Lek S."/>
            <person name="Wollam A."/>
            <person name="Pepin K.H."/>
            <person name="Palsikar V.B."/>
            <person name="Mitreva M."/>
            <person name="Wilson R.K."/>
        </authorList>
    </citation>
    <scope>NUCLEOTIDE SEQUENCE [LARGE SCALE GENOMIC DNA]</scope>
    <source>
        <strain evidence="2 3">ATCC 14665</strain>
    </source>
</reference>
<dbReference type="PANTHER" id="PTHR43799">
    <property type="entry name" value="AMINOTRANSFERASE, PUTATIVE-RELATED"/>
    <property type="match status" value="1"/>
</dbReference>
<organism evidence="2 3">
    <name type="scientific">Leifsonia aquatica ATCC 14665</name>
    <dbReference type="NCBI Taxonomy" id="1358026"/>
    <lineage>
        <taxon>Bacteria</taxon>
        <taxon>Bacillati</taxon>
        <taxon>Actinomycetota</taxon>
        <taxon>Actinomycetes</taxon>
        <taxon>Micrococcales</taxon>
        <taxon>Microbacteriaceae</taxon>
        <taxon>Leifsonia</taxon>
    </lineage>
</organism>
<dbReference type="Proteomes" id="UP000016605">
    <property type="component" value="Unassembled WGS sequence"/>
</dbReference>
<dbReference type="PANTHER" id="PTHR43799:SF1">
    <property type="entry name" value="ASPARTATE AMINOTRANSFERASE"/>
    <property type="match status" value="1"/>
</dbReference>
<protein>
    <submittedName>
        <fullName evidence="2">Aminotransferase, class I/II</fullName>
    </submittedName>
</protein>
<dbReference type="PATRIC" id="fig|1358026.3.peg.2323"/>
<dbReference type="OrthoDB" id="9802328at2"/>
<dbReference type="InterPro" id="IPR024551">
    <property type="entry name" value="AspAT_Ic"/>
</dbReference>
<keyword evidence="2" id="KW-0032">Aminotransferase</keyword>
<dbReference type="AlphaFoldDB" id="U2RQR2"/>
<proteinExistence type="predicted"/>
<feature type="region of interest" description="Disordered" evidence="1">
    <location>
        <begin position="1"/>
        <end position="24"/>
    </location>
</feature>
<sequence length="446" mass="47689">MFAHAVAASPRPRRYDRNVTPATPLTDLDTEALRAAHAEFSRAYDELKASGLALDLTRGKPSAEQLDLSNDLLHLPDGEYRDAAGTDLRNYGGPNGLPELRSIFSDALRVPVPQLLALGNASLTIMHDVIVQALLYGVPGGELPWAGQSISFLAPVPGYDRHFTICERFGIRLIPVPMNDDGPDIETVASLLATDDSIKGMWCVPVYSNPTGAVYSEEVVRALVSLPAAPDFRLIWDNAYAVHHLTDKRPEPIDVLALAAEAGNPDRPLVFASTSKVTFPGAGVAFVGGSEANIAWLQRNLGAQSIGPDKINQLRHATFLGDADGLAAHMEKHRAIIAPKFDVVEETFRTRLAPWGGGTWSAPKGGYFVSLDVLDGTAARAVQLAKEAGIGVTPAGATFPYGEDPRDANIRIAPTFPPIDELRTALDGLCTAILLAEAEALLAERG</sequence>
<dbReference type="SUPFAM" id="SSF53383">
    <property type="entry name" value="PLP-dependent transferases"/>
    <property type="match status" value="1"/>
</dbReference>
<dbReference type="Gene3D" id="3.40.640.10">
    <property type="entry name" value="Type I PLP-dependent aspartate aminotransferase-like (Major domain)"/>
    <property type="match status" value="1"/>
</dbReference>
<evidence type="ECO:0000313" key="3">
    <source>
        <dbReference type="Proteomes" id="UP000016605"/>
    </source>
</evidence>
<gene>
    <name evidence="2" type="ORF">N136_02737</name>
</gene>
<dbReference type="HOGENOM" id="CLU_635914_0_0_11"/>
<dbReference type="EMBL" id="AWVQ01000359">
    <property type="protein sequence ID" value="ERK70919.1"/>
    <property type="molecule type" value="Genomic_DNA"/>
</dbReference>
<dbReference type="CDD" id="cd00609">
    <property type="entry name" value="AAT_like"/>
    <property type="match status" value="1"/>
</dbReference>
<dbReference type="InterPro" id="IPR015422">
    <property type="entry name" value="PyrdxlP-dep_Trfase_small"/>
</dbReference>
<dbReference type="GO" id="GO:0004069">
    <property type="term" value="F:L-aspartate:2-oxoglutarate aminotransferase activity"/>
    <property type="evidence" value="ECO:0007669"/>
    <property type="project" value="InterPro"/>
</dbReference>
<evidence type="ECO:0000256" key="1">
    <source>
        <dbReference type="SAM" id="MobiDB-lite"/>
    </source>
</evidence>
<comment type="caution">
    <text evidence="2">The sequence shown here is derived from an EMBL/GenBank/DDBJ whole genome shotgun (WGS) entry which is preliminary data.</text>
</comment>
<dbReference type="Pfam" id="PF12897">
    <property type="entry name" value="Asp_aminotransf"/>
    <property type="match status" value="1"/>
</dbReference>
<evidence type="ECO:0000313" key="2">
    <source>
        <dbReference type="EMBL" id="ERK70919.1"/>
    </source>
</evidence>
<keyword evidence="2" id="KW-0808">Transferase</keyword>